<evidence type="ECO:0000256" key="8">
    <source>
        <dbReference type="ARBA" id="ARBA00023125"/>
    </source>
</evidence>
<dbReference type="InterPro" id="IPR037406">
    <property type="entry name" value="MetR_PBP2"/>
</dbReference>
<proteinExistence type="inferred from homology"/>
<name>A0ABV4TV76_9GAMM</name>
<reference evidence="13 14" key="1">
    <citation type="submission" date="2024-08" db="EMBL/GenBank/DDBJ databases">
        <title>Whole-genome sequencing of halo(alkali)philic microorganisms from hypersaline lakes.</title>
        <authorList>
            <person name="Sorokin D.Y."/>
            <person name="Merkel A.Y."/>
            <person name="Messina E."/>
            <person name="Yakimov M."/>
        </authorList>
    </citation>
    <scope>NUCLEOTIDE SEQUENCE [LARGE SCALE GENOMIC DNA]</scope>
    <source>
        <strain evidence="13 14">Cl-TMA</strain>
    </source>
</reference>
<keyword evidence="5" id="KW-0678">Repressor</keyword>
<evidence type="ECO:0000256" key="9">
    <source>
        <dbReference type="ARBA" id="ARBA00023159"/>
    </source>
</evidence>
<organism evidence="13 14">
    <name type="scientific">Thiohalorhabdus methylotrophus</name>
    <dbReference type="NCBI Taxonomy" id="3242694"/>
    <lineage>
        <taxon>Bacteria</taxon>
        <taxon>Pseudomonadati</taxon>
        <taxon>Pseudomonadota</taxon>
        <taxon>Gammaproteobacteria</taxon>
        <taxon>Thiohalorhabdales</taxon>
        <taxon>Thiohalorhabdaceae</taxon>
        <taxon>Thiohalorhabdus</taxon>
    </lineage>
</organism>
<evidence type="ECO:0000256" key="6">
    <source>
        <dbReference type="ARBA" id="ARBA00022605"/>
    </source>
</evidence>
<evidence type="ECO:0000313" key="14">
    <source>
        <dbReference type="Proteomes" id="UP001575181"/>
    </source>
</evidence>
<comment type="caution">
    <text evidence="13">The sequence shown here is derived from an EMBL/GenBank/DDBJ whole genome shotgun (WGS) entry which is preliminary data.</text>
</comment>
<gene>
    <name evidence="13" type="ORF">ACERLL_04310</name>
</gene>
<dbReference type="PANTHER" id="PTHR30126">
    <property type="entry name" value="HTH-TYPE TRANSCRIPTIONAL REGULATOR"/>
    <property type="match status" value="1"/>
</dbReference>
<feature type="domain" description="HTH lysR-type" evidence="12">
    <location>
        <begin position="1"/>
        <end position="59"/>
    </location>
</feature>
<evidence type="ECO:0000256" key="3">
    <source>
        <dbReference type="ARBA" id="ARBA00019365"/>
    </source>
</evidence>
<dbReference type="RefSeq" id="WP_373654850.1">
    <property type="nucleotide sequence ID" value="NZ_JBGUAW010000002.1"/>
</dbReference>
<keyword evidence="7" id="KW-0805">Transcription regulation</keyword>
<keyword evidence="9" id="KW-0010">Activator</keyword>
<dbReference type="InterPro" id="IPR000847">
    <property type="entry name" value="LysR_HTH_N"/>
</dbReference>
<evidence type="ECO:0000256" key="11">
    <source>
        <dbReference type="ARBA" id="ARBA00023167"/>
    </source>
</evidence>
<dbReference type="PANTHER" id="PTHR30126:SF25">
    <property type="entry name" value="HTH-TYPE TRANSCRIPTIONAL REGULATOR METR"/>
    <property type="match status" value="1"/>
</dbReference>
<comment type="similarity">
    <text evidence="2">Belongs to the LysR transcriptional regulatory family.</text>
</comment>
<dbReference type="InterPro" id="IPR036388">
    <property type="entry name" value="WH-like_DNA-bd_sf"/>
</dbReference>
<dbReference type="CDD" id="cd08441">
    <property type="entry name" value="PBP2_MetR"/>
    <property type="match status" value="1"/>
</dbReference>
<evidence type="ECO:0000256" key="7">
    <source>
        <dbReference type="ARBA" id="ARBA00023015"/>
    </source>
</evidence>
<evidence type="ECO:0000259" key="12">
    <source>
        <dbReference type="PROSITE" id="PS50931"/>
    </source>
</evidence>
<evidence type="ECO:0000256" key="5">
    <source>
        <dbReference type="ARBA" id="ARBA00022491"/>
    </source>
</evidence>
<dbReference type="Gene3D" id="1.10.10.10">
    <property type="entry name" value="Winged helix-like DNA-binding domain superfamily/Winged helix DNA-binding domain"/>
    <property type="match status" value="1"/>
</dbReference>
<dbReference type="SUPFAM" id="SSF53850">
    <property type="entry name" value="Periplasmic binding protein-like II"/>
    <property type="match status" value="1"/>
</dbReference>
<sequence length="310" mass="34480">MIERHHLHLLSLLRETGSLERTAGRLHLTPSALSHRVRELEDRLGVSLYHRRSRPLRFTQAGDRLLSLADRFLPEIQSAEQELASLAAGEAGRLYIALECHSCFDWLIPTLDTYRRQWPEVSLDLTVGFRVEPLPALVRGDVDLVITSDPQDLSGITYLPLFRYQVLLAAPPDHPLAGRPWADPSDLAGETLITYPVERQRLDIFTRFLGPAGIEPAQVRTTELTAMLLQLVASGRGFAALPAWAMEDHLERGSVTGVPLGEQGMAGTLYMAIRQGEAERPYMTAFTRTAAIESTRVLTHIRPVPGNDPS</sequence>
<evidence type="ECO:0000256" key="2">
    <source>
        <dbReference type="ARBA" id="ARBA00009437"/>
    </source>
</evidence>
<dbReference type="Proteomes" id="UP001575181">
    <property type="component" value="Unassembled WGS sequence"/>
</dbReference>
<keyword evidence="14" id="KW-1185">Reference proteome</keyword>
<evidence type="ECO:0000256" key="1">
    <source>
        <dbReference type="ARBA" id="ARBA00004496"/>
    </source>
</evidence>
<dbReference type="Gene3D" id="3.40.190.10">
    <property type="entry name" value="Periplasmic binding protein-like II"/>
    <property type="match status" value="2"/>
</dbReference>
<keyword evidence="10" id="KW-0804">Transcription</keyword>
<keyword evidence="11" id="KW-0486">Methionine biosynthesis</keyword>
<keyword evidence="8" id="KW-0238">DNA-binding</keyword>
<comment type="subcellular location">
    <subcellularLocation>
        <location evidence="1">Cytoplasm</location>
    </subcellularLocation>
</comment>
<dbReference type="Pfam" id="PF03466">
    <property type="entry name" value="LysR_substrate"/>
    <property type="match status" value="1"/>
</dbReference>
<dbReference type="Pfam" id="PF00126">
    <property type="entry name" value="HTH_1"/>
    <property type="match status" value="1"/>
</dbReference>
<accession>A0ABV4TV76</accession>
<dbReference type="InterPro" id="IPR036390">
    <property type="entry name" value="WH_DNA-bd_sf"/>
</dbReference>
<dbReference type="SUPFAM" id="SSF46785">
    <property type="entry name" value="Winged helix' DNA-binding domain"/>
    <property type="match status" value="1"/>
</dbReference>
<protein>
    <recommendedName>
        <fullName evidence="3">HTH-type transcriptional regulator MetR</fullName>
    </recommendedName>
</protein>
<dbReference type="PROSITE" id="PS50931">
    <property type="entry name" value="HTH_LYSR"/>
    <property type="match status" value="1"/>
</dbReference>
<dbReference type="EMBL" id="JBGUAW010000002">
    <property type="protein sequence ID" value="MFA9460041.1"/>
    <property type="molecule type" value="Genomic_DNA"/>
</dbReference>
<evidence type="ECO:0000256" key="10">
    <source>
        <dbReference type="ARBA" id="ARBA00023163"/>
    </source>
</evidence>
<dbReference type="InterPro" id="IPR005119">
    <property type="entry name" value="LysR_subst-bd"/>
</dbReference>
<keyword evidence="4" id="KW-0963">Cytoplasm</keyword>
<keyword evidence="6" id="KW-0028">Amino-acid biosynthesis</keyword>
<evidence type="ECO:0000313" key="13">
    <source>
        <dbReference type="EMBL" id="MFA9460041.1"/>
    </source>
</evidence>
<evidence type="ECO:0000256" key="4">
    <source>
        <dbReference type="ARBA" id="ARBA00022490"/>
    </source>
</evidence>